<keyword evidence="3 7" id="KW-0547">Nucleotide-binding</keyword>
<keyword evidence="4" id="KW-0862">Zinc</keyword>
<reference evidence="9" key="1">
    <citation type="submission" date="2020-05" db="EMBL/GenBank/DDBJ databases">
        <authorList>
            <person name="Zhu T."/>
            <person name="Keshari N."/>
            <person name="Lu X."/>
        </authorList>
    </citation>
    <scope>NUCLEOTIDE SEQUENCE</scope>
    <source>
        <strain evidence="9">NK1-22</strain>
    </source>
</reference>
<comment type="similarity">
    <text evidence="7">Belongs to the class-I aminoacyl-tRNA synthetase family.</text>
</comment>
<dbReference type="GO" id="GO:0004818">
    <property type="term" value="F:glutamate-tRNA ligase activity"/>
    <property type="evidence" value="ECO:0007669"/>
    <property type="project" value="TreeGrafter"/>
</dbReference>
<dbReference type="InterPro" id="IPR014729">
    <property type="entry name" value="Rossmann-like_a/b/a_fold"/>
</dbReference>
<evidence type="ECO:0000256" key="1">
    <source>
        <dbReference type="ARBA" id="ARBA00022598"/>
    </source>
</evidence>
<evidence type="ECO:0000256" key="5">
    <source>
        <dbReference type="ARBA" id="ARBA00022840"/>
    </source>
</evidence>
<evidence type="ECO:0000256" key="3">
    <source>
        <dbReference type="ARBA" id="ARBA00022741"/>
    </source>
</evidence>
<gene>
    <name evidence="9" type="ORF">HNI00_05945</name>
</gene>
<keyword evidence="1 7" id="KW-0436">Ligase</keyword>
<keyword evidence="5 7" id="KW-0067">ATP-binding</keyword>
<dbReference type="PRINTS" id="PR00987">
    <property type="entry name" value="TRNASYNTHGLU"/>
</dbReference>
<sequence>MTHAYRGRLAPTPTGHLHLGHAKTFWTAQQRAVQHGGVLVLRIEDLDRDRCKPEYSDDLLEDLVWFGFCWQEGPDVGGPFQPYRQRDRQSFYHQTWQQLNHLGAIYPSPHSRKDVANALRAPHEGDREVIFPVELRPATWEAATEPGEVNWRFRVPDGEAIAFIDEHLGPQRFIAGQDFGDFMVWRRDGLPSYDLAVVTDDHAMAISEVVRGEDLLLSAAKQILLYRTLGWEIPAFYHCPLVRDAAGKRLAKRDGARSLRSLRQQGITPEHIRESWELFPES</sequence>
<evidence type="ECO:0000259" key="8">
    <source>
        <dbReference type="Pfam" id="PF00749"/>
    </source>
</evidence>
<evidence type="ECO:0000256" key="7">
    <source>
        <dbReference type="RuleBase" id="RU363037"/>
    </source>
</evidence>
<organism evidence="9">
    <name type="scientific">Thermoleptolyngbya oregonensis NK1-22</name>
    <dbReference type="NCBI Taxonomy" id="2547457"/>
    <lineage>
        <taxon>Bacteria</taxon>
        <taxon>Bacillati</taxon>
        <taxon>Cyanobacteriota</taxon>
        <taxon>Cyanophyceae</taxon>
        <taxon>Oculatellales</taxon>
        <taxon>Oculatellaceae</taxon>
        <taxon>Thermoleptolyngbya</taxon>
    </lineage>
</organism>
<dbReference type="InterPro" id="IPR020058">
    <property type="entry name" value="Glu/Gln-tRNA-synth_Ib_cat-dom"/>
</dbReference>
<dbReference type="EMBL" id="CP053540">
    <property type="protein sequence ID" value="WOB45652.1"/>
    <property type="molecule type" value="Genomic_DNA"/>
</dbReference>
<dbReference type="Pfam" id="PF00749">
    <property type="entry name" value="tRNA-synt_1c"/>
    <property type="match status" value="1"/>
</dbReference>
<dbReference type="InterPro" id="IPR000924">
    <property type="entry name" value="Glu/Gln-tRNA-synth"/>
</dbReference>
<name>A0AA96YSP7_9CYAN</name>
<feature type="domain" description="Glutamyl/glutaminyl-tRNA synthetase class Ib catalytic" evidence="8">
    <location>
        <begin position="6"/>
        <end position="273"/>
    </location>
</feature>
<keyword evidence="2" id="KW-0479">Metal-binding</keyword>
<dbReference type="InterPro" id="IPR001412">
    <property type="entry name" value="aa-tRNA-synth_I_CS"/>
</dbReference>
<dbReference type="PROSITE" id="PS00178">
    <property type="entry name" value="AA_TRNA_LIGASE_I"/>
    <property type="match status" value="1"/>
</dbReference>
<dbReference type="AlphaFoldDB" id="A0AA96YSP7"/>
<evidence type="ECO:0000256" key="2">
    <source>
        <dbReference type="ARBA" id="ARBA00022723"/>
    </source>
</evidence>
<dbReference type="GO" id="GO:0005524">
    <property type="term" value="F:ATP binding"/>
    <property type="evidence" value="ECO:0007669"/>
    <property type="project" value="UniProtKB-KW"/>
</dbReference>
<protein>
    <submittedName>
        <fullName evidence="9">tRNA glutamyl-Q synthetase</fullName>
    </submittedName>
</protein>
<dbReference type="Gene3D" id="3.40.50.620">
    <property type="entry name" value="HUPs"/>
    <property type="match status" value="1"/>
</dbReference>
<dbReference type="KEGG" id="tog:HNI00_05945"/>
<dbReference type="InterPro" id="IPR049940">
    <property type="entry name" value="GluQ/Sye"/>
</dbReference>
<dbReference type="PANTHER" id="PTHR43311">
    <property type="entry name" value="GLUTAMATE--TRNA LIGASE"/>
    <property type="match status" value="1"/>
</dbReference>
<accession>A0AA96YSP7</accession>
<dbReference type="PANTHER" id="PTHR43311:SF1">
    <property type="entry name" value="GLUTAMYL-Q TRNA(ASP) SYNTHETASE"/>
    <property type="match status" value="1"/>
</dbReference>
<keyword evidence="6 7" id="KW-0030">Aminoacyl-tRNA synthetase</keyword>
<evidence type="ECO:0000256" key="6">
    <source>
        <dbReference type="ARBA" id="ARBA00023146"/>
    </source>
</evidence>
<dbReference type="GO" id="GO:0005829">
    <property type="term" value="C:cytosol"/>
    <property type="evidence" value="ECO:0007669"/>
    <property type="project" value="TreeGrafter"/>
</dbReference>
<evidence type="ECO:0000313" key="9">
    <source>
        <dbReference type="EMBL" id="WOB45652.1"/>
    </source>
</evidence>
<dbReference type="SUPFAM" id="SSF52374">
    <property type="entry name" value="Nucleotidylyl transferase"/>
    <property type="match status" value="1"/>
</dbReference>
<evidence type="ECO:0000256" key="4">
    <source>
        <dbReference type="ARBA" id="ARBA00022833"/>
    </source>
</evidence>
<proteinExistence type="inferred from homology"/>
<dbReference type="GO" id="GO:0006424">
    <property type="term" value="P:glutamyl-tRNA aminoacylation"/>
    <property type="evidence" value="ECO:0007669"/>
    <property type="project" value="TreeGrafter"/>
</dbReference>
<keyword evidence="7" id="KW-0648">Protein biosynthesis</keyword>